<proteinExistence type="predicted"/>
<dbReference type="RefSeq" id="WP_209472671.1">
    <property type="nucleotide sequence ID" value="NZ_CP053383.1"/>
</dbReference>
<dbReference type="EMBL" id="CP053383">
    <property type="protein sequence ID" value="QTP59536.1"/>
    <property type="molecule type" value="Genomic_DNA"/>
</dbReference>
<evidence type="ECO:0000313" key="2">
    <source>
        <dbReference type="Proteomes" id="UP000671845"/>
    </source>
</evidence>
<accession>A0ABX7WHW6</accession>
<sequence length="265" mass="28084">MSFGNNLTNNDLFYMGQGSVLVRPVDENDKPVGNFVNIGSMNSADLSFETDSQEIRETQSGSNNVVKRLSRSVTGTLNLSAKSFGADTIALGMYGDIIKTAAKTGETMQATVSPGHIVSPDGILAAVTSIEDDAMNVLVEGENYAISDGAIEFFRDQSGATSPLAADTAVTITYDTKASKSLEAMVKNEVNVQIVFVGVNTANSDDPLKVTMHKVSLSPTQQRGLISVEQEAELQIQGTLMASNAVTGTGLSRLYKEETVDQDAA</sequence>
<name>A0ABX7WHW6_9GAMM</name>
<dbReference type="Proteomes" id="UP000671845">
    <property type="component" value="Chromosome"/>
</dbReference>
<organism evidence="1 2">
    <name type="scientific">Halomonas sulfidivorans</name>
    <dbReference type="NCBI Taxonomy" id="2733488"/>
    <lineage>
        <taxon>Bacteria</taxon>
        <taxon>Pseudomonadati</taxon>
        <taxon>Pseudomonadota</taxon>
        <taxon>Gammaproteobacteria</taxon>
        <taxon>Oceanospirillales</taxon>
        <taxon>Halomonadaceae</taxon>
        <taxon>Halomonas</taxon>
    </lineage>
</organism>
<reference evidence="1 2" key="1">
    <citation type="journal article" date="2021" name="Front. Microbiol.">
        <title>Aerobic Denitrification and Heterotrophic Sulfur Oxidation in the Genus Halomonas Revealed by Six Novel Species Characterizations and Genome-Based Analysis.</title>
        <authorList>
            <person name="Wang L."/>
            <person name="Shao Z."/>
        </authorList>
    </citation>
    <scope>NUCLEOTIDE SEQUENCE [LARGE SCALE GENOMIC DNA]</scope>
    <source>
        <strain evidence="1 2">MCCC 1A13718</strain>
    </source>
</reference>
<gene>
    <name evidence="1" type="ORF">HNO53_12910</name>
</gene>
<protein>
    <submittedName>
        <fullName evidence="1">Uncharacterized protein</fullName>
    </submittedName>
</protein>
<evidence type="ECO:0000313" key="1">
    <source>
        <dbReference type="EMBL" id="QTP59536.1"/>
    </source>
</evidence>
<keyword evidence="2" id="KW-1185">Reference proteome</keyword>